<dbReference type="EMBL" id="MU856860">
    <property type="protein sequence ID" value="KAK4156848.1"/>
    <property type="molecule type" value="Genomic_DNA"/>
</dbReference>
<dbReference type="SMART" id="SM00256">
    <property type="entry name" value="FBOX"/>
    <property type="match status" value="1"/>
</dbReference>
<dbReference type="InterPro" id="IPR036047">
    <property type="entry name" value="F-box-like_dom_sf"/>
</dbReference>
<dbReference type="PROSITE" id="PS50181">
    <property type="entry name" value="FBOX"/>
    <property type="match status" value="1"/>
</dbReference>
<feature type="compositionally biased region" description="Polar residues" evidence="1">
    <location>
        <begin position="131"/>
        <end position="142"/>
    </location>
</feature>
<organism evidence="3 4">
    <name type="scientific">Chaetomidium leptoderma</name>
    <dbReference type="NCBI Taxonomy" id="669021"/>
    <lineage>
        <taxon>Eukaryota</taxon>
        <taxon>Fungi</taxon>
        <taxon>Dikarya</taxon>
        <taxon>Ascomycota</taxon>
        <taxon>Pezizomycotina</taxon>
        <taxon>Sordariomycetes</taxon>
        <taxon>Sordariomycetidae</taxon>
        <taxon>Sordariales</taxon>
        <taxon>Chaetomiaceae</taxon>
        <taxon>Chaetomidium</taxon>
    </lineage>
</organism>
<dbReference type="Proteomes" id="UP001302745">
    <property type="component" value="Unassembled WGS sequence"/>
</dbReference>
<dbReference type="SUPFAM" id="SSF81383">
    <property type="entry name" value="F-box domain"/>
    <property type="match status" value="1"/>
</dbReference>
<feature type="domain" description="F-box" evidence="2">
    <location>
        <begin position="2"/>
        <end position="53"/>
    </location>
</feature>
<sequence>MAAVLTHLPPEILHHIFSYADPEDLTRIPLVCRFLNNFIKGNNALCRAIYLRILDEPPTRDLNFEQELHDIIFLKSLCPPNGNTREHEIKTRLPFIYRTITRLLNHAVTVPATATTATKESTSTSTTSVSNKPQPARQSRAQTFPPSLNAAFLTTLFNSPSARLNILSRSFLYERGRAMQISGMDDNMHYLDWYPSESGSESDPHESDTDLEPPGPGPRPHPRSRRRRPRRSYTPYGWRKPRRVREAYQMSAKLHCLYGWSLALEDRGGISGRVATPVPPGSEDGDAMKRAVWLARRGGGAYALACAKVFDLREHTRGTQWGPFLDADAYGGDGGGGGVRVDWEKVEAILVVLGTNIRSKGLERFPIFRHFWGKPFAGCWGGSYIPWSRDREQGKEKGLRELDRGDPYGVSGSWLRVVSFLDYSDFFHFNFPIVDRLPRDVPRAPLNVGQATRLILMRMRVTKVEPAGAGDHPDYPVTYFQGFSRALDGSWDNTADADIRGTVRVTPEGEVRWTSYSEINGEERWKSEGVQIGGVRSARGVVGNWFDKDYNVQGPCGPTAFWKISDRESTGEGPQVLLEDLFPLIADDLDKELVDYDEDGIESGDEFVLEALDPLGADWADYELEDEMDAVYFFDDEDVFDVEDLEGELEGLAEVEGEDEDEDEEGVEDDDEVDDEEGEEEGDEEDPESAGHLIYGWML</sequence>
<feature type="region of interest" description="Disordered" evidence="1">
    <location>
        <begin position="115"/>
        <end position="142"/>
    </location>
</feature>
<keyword evidence="4" id="KW-1185">Reference proteome</keyword>
<gene>
    <name evidence="3" type="ORF">C8A00DRAFT_40754</name>
</gene>
<dbReference type="AlphaFoldDB" id="A0AAN7A0D7"/>
<feature type="compositionally biased region" description="Basic residues" evidence="1">
    <location>
        <begin position="220"/>
        <end position="231"/>
    </location>
</feature>
<evidence type="ECO:0000259" key="2">
    <source>
        <dbReference type="PROSITE" id="PS50181"/>
    </source>
</evidence>
<dbReference type="Gene3D" id="1.20.1280.50">
    <property type="match status" value="1"/>
</dbReference>
<reference evidence="3" key="2">
    <citation type="submission" date="2023-05" db="EMBL/GenBank/DDBJ databases">
        <authorList>
            <consortium name="Lawrence Berkeley National Laboratory"/>
            <person name="Steindorff A."/>
            <person name="Hensen N."/>
            <person name="Bonometti L."/>
            <person name="Westerberg I."/>
            <person name="Brannstrom I.O."/>
            <person name="Guillou S."/>
            <person name="Cros-Aarteil S."/>
            <person name="Calhoun S."/>
            <person name="Haridas S."/>
            <person name="Kuo A."/>
            <person name="Mondo S."/>
            <person name="Pangilinan J."/>
            <person name="Riley R."/>
            <person name="Labutti K."/>
            <person name="Andreopoulos B."/>
            <person name="Lipzen A."/>
            <person name="Chen C."/>
            <person name="Yanf M."/>
            <person name="Daum C."/>
            <person name="Ng V."/>
            <person name="Clum A."/>
            <person name="Ohm R."/>
            <person name="Martin F."/>
            <person name="Silar P."/>
            <person name="Natvig D."/>
            <person name="Lalanne C."/>
            <person name="Gautier V."/>
            <person name="Ament-Velasquez S.L."/>
            <person name="Kruys A."/>
            <person name="Hutchinson M.I."/>
            <person name="Powell A.J."/>
            <person name="Barry K."/>
            <person name="Miller A.N."/>
            <person name="Grigoriev I.V."/>
            <person name="Debuchy R."/>
            <person name="Gladieux P."/>
            <person name="Thoren M.H."/>
            <person name="Johannesson H."/>
        </authorList>
    </citation>
    <scope>NUCLEOTIDE SEQUENCE</scope>
    <source>
        <strain evidence="3">CBS 538.74</strain>
    </source>
</reference>
<dbReference type="Pfam" id="PF12937">
    <property type="entry name" value="F-box-like"/>
    <property type="match status" value="1"/>
</dbReference>
<feature type="compositionally biased region" description="Low complexity" evidence="1">
    <location>
        <begin position="115"/>
        <end position="130"/>
    </location>
</feature>
<feature type="region of interest" description="Disordered" evidence="1">
    <location>
        <begin position="651"/>
        <end position="699"/>
    </location>
</feature>
<comment type="caution">
    <text evidence="3">The sequence shown here is derived from an EMBL/GenBank/DDBJ whole genome shotgun (WGS) entry which is preliminary data.</text>
</comment>
<evidence type="ECO:0000256" key="1">
    <source>
        <dbReference type="SAM" id="MobiDB-lite"/>
    </source>
</evidence>
<feature type="compositionally biased region" description="Acidic residues" evidence="1">
    <location>
        <begin position="651"/>
        <end position="688"/>
    </location>
</feature>
<name>A0AAN7A0D7_9PEZI</name>
<reference evidence="3" key="1">
    <citation type="journal article" date="2023" name="Mol. Phylogenet. Evol.">
        <title>Genome-scale phylogeny and comparative genomics of the fungal order Sordariales.</title>
        <authorList>
            <person name="Hensen N."/>
            <person name="Bonometti L."/>
            <person name="Westerberg I."/>
            <person name="Brannstrom I.O."/>
            <person name="Guillou S."/>
            <person name="Cros-Aarteil S."/>
            <person name="Calhoun S."/>
            <person name="Haridas S."/>
            <person name="Kuo A."/>
            <person name="Mondo S."/>
            <person name="Pangilinan J."/>
            <person name="Riley R."/>
            <person name="LaButti K."/>
            <person name="Andreopoulos B."/>
            <person name="Lipzen A."/>
            <person name="Chen C."/>
            <person name="Yan M."/>
            <person name="Daum C."/>
            <person name="Ng V."/>
            <person name="Clum A."/>
            <person name="Steindorff A."/>
            <person name="Ohm R.A."/>
            <person name="Martin F."/>
            <person name="Silar P."/>
            <person name="Natvig D.O."/>
            <person name="Lalanne C."/>
            <person name="Gautier V."/>
            <person name="Ament-Velasquez S.L."/>
            <person name="Kruys A."/>
            <person name="Hutchinson M.I."/>
            <person name="Powell A.J."/>
            <person name="Barry K."/>
            <person name="Miller A.N."/>
            <person name="Grigoriev I.V."/>
            <person name="Debuchy R."/>
            <person name="Gladieux P."/>
            <person name="Hiltunen Thoren M."/>
            <person name="Johannesson H."/>
        </authorList>
    </citation>
    <scope>NUCLEOTIDE SEQUENCE</scope>
    <source>
        <strain evidence="3">CBS 538.74</strain>
    </source>
</reference>
<evidence type="ECO:0000313" key="3">
    <source>
        <dbReference type="EMBL" id="KAK4156848.1"/>
    </source>
</evidence>
<dbReference type="CDD" id="cd09917">
    <property type="entry name" value="F-box_SF"/>
    <property type="match status" value="1"/>
</dbReference>
<feature type="region of interest" description="Disordered" evidence="1">
    <location>
        <begin position="192"/>
        <end position="236"/>
    </location>
</feature>
<accession>A0AAN7A0D7</accession>
<protein>
    <recommendedName>
        <fullName evidence="2">F-box domain-containing protein</fullName>
    </recommendedName>
</protein>
<evidence type="ECO:0000313" key="4">
    <source>
        <dbReference type="Proteomes" id="UP001302745"/>
    </source>
</evidence>
<dbReference type="InterPro" id="IPR001810">
    <property type="entry name" value="F-box_dom"/>
</dbReference>
<proteinExistence type="predicted"/>